<keyword evidence="6" id="KW-0238">DNA-binding</keyword>
<dbReference type="PROSITE" id="PS01124">
    <property type="entry name" value="HTH_ARAC_FAMILY_2"/>
    <property type="match status" value="1"/>
</dbReference>
<dbReference type="Pfam" id="PF00072">
    <property type="entry name" value="Response_reg"/>
    <property type="match status" value="1"/>
</dbReference>
<evidence type="ECO:0000256" key="1">
    <source>
        <dbReference type="ARBA" id="ARBA00004496"/>
    </source>
</evidence>
<accession>A0ABQ2BQQ2</accession>
<evidence type="ECO:0000256" key="8">
    <source>
        <dbReference type="PROSITE-ProRule" id="PRU00169"/>
    </source>
</evidence>
<evidence type="ECO:0000256" key="4">
    <source>
        <dbReference type="ARBA" id="ARBA00023012"/>
    </source>
</evidence>
<feature type="domain" description="Response regulatory" evidence="10">
    <location>
        <begin position="3"/>
        <end position="120"/>
    </location>
</feature>
<name>A0ABQ2BQQ2_9BACL</name>
<evidence type="ECO:0000259" key="10">
    <source>
        <dbReference type="PROSITE" id="PS50110"/>
    </source>
</evidence>
<dbReference type="Gene3D" id="1.10.10.60">
    <property type="entry name" value="Homeodomain-like"/>
    <property type="match status" value="2"/>
</dbReference>
<dbReference type="SMART" id="SM00448">
    <property type="entry name" value="REC"/>
    <property type="match status" value="1"/>
</dbReference>
<dbReference type="SUPFAM" id="SSF52172">
    <property type="entry name" value="CheY-like"/>
    <property type="match status" value="1"/>
</dbReference>
<dbReference type="CDD" id="cd17536">
    <property type="entry name" value="REC_YesN-like"/>
    <property type="match status" value="1"/>
</dbReference>
<feature type="domain" description="HTH araC/xylS-type" evidence="9">
    <location>
        <begin position="415"/>
        <end position="513"/>
    </location>
</feature>
<keyword evidence="3 8" id="KW-0597">Phosphoprotein</keyword>
<comment type="subcellular location">
    <subcellularLocation>
        <location evidence="1">Cytoplasm</location>
    </subcellularLocation>
</comment>
<evidence type="ECO:0000256" key="5">
    <source>
        <dbReference type="ARBA" id="ARBA00023015"/>
    </source>
</evidence>
<dbReference type="InterPro" id="IPR001789">
    <property type="entry name" value="Sig_transdc_resp-reg_receiver"/>
</dbReference>
<dbReference type="PROSITE" id="PS50110">
    <property type="entry name" value="RESPONSE_REGULATORY"/>
    <property type="match status" value="1"/>
</dbReference>
<keyword evidence="2" id="KW-0963">Cytoplasm</keyword>
<gene>
    <name evidence="11" type="ORF">GCM10008018_04360</name>
</gene>
<dbReference type="EMBL" id="BMHE01000001">
    <property type="protein sequence ID" value="GGI43886.1"/>
    <property type="molecule type" value="Genomic_DNA"/>
</dbReference>
<dbReference type="InterPro" id="IPR011006">
    <property type="entry name" value="CheY-like_superfamily"/>
</dbReference>
<evidence type="ECO:0000313" key="12">
    <source>
        <dbReference type="Proteomes" id="UP000615455"/>
    </source>
</evidence>
<keyword evidence="4" id="KW-0902">Two-component regulatory system</keyword>
<comment type="caution">
    <text evidence="11">The sequence shown here is derived from an EMBL/GenBank/DDBJ whole genome shotgun (WGS) entry which is preliminary data.</text>
</comment>
<dbReference type="InterPro" id="IPR009057">
    <property type="entry name" value="Homeodomain-like_sf"/>
</dbReference>
<dbReference type="RefSeq" id="WP_189006865.1">
    <property type="nucleotide sequence ID" value="NZ_BMHE01000001.1"/>
</dbReference>
<dbReference type="Gene3D" id="3.40.50.2300">
    <property type="match status" value="1"/>
</dbReference>
<keyword evidence="5" id="KW-0805">Transcription regulation</keyword>
<dbReference type="InterPro" id="IPR018060">
    <property type="entry name" value="HTH_AraC"/>
</dbReference>
<dbReference type="PANTHER" id="PTHR42713">
    <property type="entry name" value="HISTIDINE KINASE-RELATED"/>
    <property type="match status" value="1"/>
</dbReference>
<keyword evidence="12" id="KW-1185">Reference proteome</keyword>
<dbReference type="Pfam" id="PF12833">
    <property type="entry name" value="HTH_18"/>
    <property type="match status" value="1"/>
</dbReference>
<sequence>MLNAMIVEDNAIYRYAIKTIIRWEDYGFQIVSEALNGVHALDLLQQQHVDLIVTDISMPEMNGIDLIQQVKHKDASIKIVALSSYDDFRFVKEALKLGAEDYLLKHDLEPETLQQLLQLMNSKILEDQEQRKQAQIRETNLHEMRCLLGRKLLLGELESAEEIASQACAVRFPFKQGPTAAIVIDGAFPRSGDHSASEETQAMISLAIPITNQKTVVMISSAQERSERKCREDALHQASLLLNRLQDASKATVGISTIGYGLKDWALLYQQAETALTQSVYGGAGQIYTYTCSPLQEGESAKSKLSVHFVAAAMRSGNAAEAETQVDLFFHQLLEVKPPLGELKNVLTEIILLVKTSALERHRFSEHVEQLYKQMLTLLEALPQLNEIKRLMLEANRRIFGPYPYENTSMRKEIQVAMAYIEEHYAEDITVVRLAEVLHLSSNYLSNLFKSETGMRIVEYMNRCRIRRAKLLLQDASMKVYEVAEKTGFQEASYFCKVFKELEGKTVKEYRCER</sequence>
<dbReference type="SUPFAM" id="SSF46689">
    <property type="entry name" value="Homeodomain-like"/>
    <property type="match status" value="2"/>
</dbReference>
<protein>
    <recommendedName>
        <fullName evidence="13">Response regulator</fullName>
    </recommendedName>
</protein>
<dbReference type="InterPro" id="IPR051552">
    <property type="entry name" value="HptR"/>
</dbReference>
<evidence type="ECO:0000256" key="3">
    <source>
        <dbReference type="ARBA" id="ARBA00022553"/>
    </source>
</evidence>
<evidence type="ECO:0000256" key="7">
    <source>
        <dbReference type="ARBA" id="ARBA00023163"/>
    </source>
</evidence>
<dbReference type="PANTHER" id="PTHR42713:SF3">
    <property type="entry name" value="TRANSCRIPTIONAL REGULATORY PROTEIN HPTR"/>
    <property type="match status" value="1"/>
</dbReference>
<proteinExistence type="predicted"/>
<evidence type="ECO:0000256" key="2">
    <source>
        <dbReference type="ARBA" id="ARBA00022490"/>
    </source>
</evidence>
<reference evidence="12" key="1">
    <citation type="journal article" date="2019" name="Int. J. Syst. Evol. Microbiol.">
        <title>The Global Catalogue of Microorganisms (GCM) 10K type strain sequencing project: providing services to taxonomists for standard genome sequencing and annotation.</title>
        <authorList>
            <consortium name="The Broad Institute Genomics Platform"/>
            <consortium name="The Broad Institute Genome Sequencing Center for Infectious Disease"/>
            <person name="Wu L."/>
            <person name="Ma J."/>
        </authorList>
    </citation>
    <scope>NUCLEOTIDE SEQUENCE [LARGE SCALE GENOMIC DNA]</scope>
    <source>
        <strain evidence="12">CGMCC 1.15043</strain>
    </source>
</reference>
<dbReference type="Proteomes" id="UP000615455">
    <property type="component" value="Unassembled WGS sequence"/>
</dbReference>
<evidence type="ECO:0000256" key="6">
    <source>
        <dbReference type="ARBA" id="ARBA00023125"/>
    </source>
</evidence>
<evidence type="ECO:0008006" key="13">
    <source>
        <dbReference type="Google" id="ProtNLM"/>
    </source>
</evidence>
<organism evidence="11 12">
    <name type="scientific">Paenibacillus marchantiophytorum</name>
    <dbReference type="NCBI Taxonomy" id="1619310"/>
    <lineage>
        <taxon>Bacteria</taxon>
        <taxon>Bacillati</taxon>
        <taxon>Bacillota</taxon>
        <taxon>Bacilli</taxon>
        <taxon>Bacillales</taxon>
        <taxon>Paenibacillaceae</taxon>
        <taxon>Paenibacillus</taxon>
    </lineage>
</organism>
<dbReference type="SMART" id="SM00342">
    <property type="entry name" value="HTH_ARAC"/>
    <property type="match status" value="1"/>
</dbReference>
<evidence type="ECO:0000313" key="11">
    <source>
        <dbReference type="EMBL" id="GGI43886.1"/>
    </source>
</evidence>
<feature type="modified residue" description="4-aspartylphosphate" evidence="8">
    <location>
        <position position="55"/>
    </location>
</feature>
<keyword evidence="7" id="KW-0804">Transcription</keyword>
<evidence type="ECO:0000259" key="9">
    <source>
        <dbReference type="PROSITE" id="PS01124"/>
    </source>
</evidence>